<organism evidence="2 3">
    <name type="scientific">Noviherbaspirillum humi</name>
    <dbReference type="NCBI Taxonomy" id="1688639"/>
    <lineage>
        <taxon>Bacteria</taxon>
        <taxon>Pseudomonadati</taxon>
        <taxon>Pseudomonadota</taxon>
        <taxon>Betaproteobacteria</taxon>
        <taxon>Burkholderiales</taxon>
        <taxon>Oxalobacteraceae</taxon>
        <taxon>Noviherbaspirillum</taxon>
    </lineage>
</organism>
<dbReference type="PIRSF" id="PIRSF003135">
    <property type="entry name" value="Primosomal_n"/>
    <property type="match status" value="1"/>
</dbReference>
<sequence>MNRLELVACIAERDALRYTPAGIPIVAVKLQHESEQSEAGMQRQVFLDISAIAAGTIAGRLNGAELGKPYRFSGFLARKNRNSKSLVLHIVDFD</sequence>
<dbReference type="HAMAP" id="MF_00720">
    <property type="entry name" value="PriB"/>
    <property type="match status" value="1"/>
</dbReference>
<reference evidence="2 3" key="1">
    <citation type="submission" date="2017-06" db="EMBL/GenBank/DDBJ databases">
        <authorList>
            <person name="Kim H.J."/>
            <person name="Triplett B.A."/>
        </authorList>
    </citation>
    <scope>NUCLEOTIDE SEQUENCE [LARGE SCALE GENOMIC DNA]</scope>
    <source>
        <strain evidence="2 3">U15</strain>
    </source>
</reference>
<comment type="subunit">
    <text evidence="1">Homodimer. Interacts with PriA and DnaT. Component of the replication restart primosome. Primosome assembly occurs via a 'hand-off' mechanism. PriA binds to replication forks, subsequently PriB then DnaT bind; DnaT then displaces ssDNA to generate the helicase loading substrate.</text>
</comment>
<dbReference type="Gene3D" id="2.40.50.140">
    <property type="entry name" value="Nucleic acid-binding proteins"/>
    <property type="match status" value="1"/>
</dbReference>
<keyword evidence="1" id="KW-0639">Primosome</keyword>
<dbReference type="Proteomes" id="UP000198284">
    <property type="component" value="Unassembled WGS sequence"/>
</dbReference>
<gene>
    <name evidence="1" type="primary">priB</name>
    <name evidence="2" type="ORF">SAMN06265795_10260</name>
</gene>
<dbReference type="InterPro" id="IPR012340">
    <property type="entry name" value="NA-bd_OB-fold"/>
</dbReference>
<name>A0A239D8V8_9BURK</name>
<dbReference type="OrthoDB" id="5296916at2"/>
<evidence type="ECO:0000256" key="1">
    <source>
        <dbReference type="HAMAP-Rule" id="MF_00720"/>
    </source>
</evidence>
<evidence type="ECO:0000313" key="2">
    <source>
        <dbReference type="EMBL" id="SNS28729.1"/>
    </source>
</evidence>
<dbReference type="SUPFAM" id="SSF50249">
    <property type="entry name" value="Nucleic acid-binding proteins"/>
    <property type="match status" value="1"/>
</dbReference>
<dbReference type="GO" id="GO:0003697">
    <property type="term" value="F:single-stranded DNA binding"/>
    <property type="evidence" value="ECO:0007669"/>
    <property type="project" value="UniProtKB-UniRule"/>
</dbReference>
<comment type="similarity">
    <text evidence="1">Belongs to the PriB family.</text>
</comment>
<dbReference type="RefSeq" id="WP_089397950.1">
    <property type="nucleotide sequence ID" value="NZ_FZOT01000002.1"/>
</dbReference>
<dbReference type="GO" id="GO:0006269">
    <property type="term" value="P:DNA replication, synthesis of primer"/>
    <property type="evidence" value="ECO:0007669"/>
    <property type="project" value="UniProtKB-KW"/>
</dbReference>
<dbReference type="AlphaFoldDB" id="A0A239D8V8"/>
<keyword evidence="1" id="KW-0238">DNA-binding</keyword>
<dbReference type="InterPro" id="IPR023646">
    <property type="entry name" value="Prisomal_replication_PriB"/>
</dbReference>
<comment type="function">
    <text evidence="1">Involved in the restart of stalled replication forks, which reloads the replicative helicase on sites other than the origin of replication; the PriA-PriB pathway is the major replication restart pathway. During primosome assembly it facilitates complex formation between PriA and DnaT on DNA; stabilizes PriA on DNA. Stimulates the DNA unwinding activity of PriA helicase.</text>
</comment>
<keyword evidence="1" id="KW-0235">DNA replication</keyword>
<evidence type="ECO:0000313" key="3">
    <source>
        <dbReference type="Proteomes" id="UP000198284"/>
    </source>
</evidence>
<dbReference type="GO" id="GO:1990077">
    <property type="term" value="C:primosome complex"/>
    <property type="evidence" value="ECO:0007669"/>
    <property type="project" value="UniProtKB-UniRule"/>
</dbReference>
<dbReference type="Pfam" id="PF22657">
    <property type="entry name" value="SSB_1"/>
    <property type="match status" value="1"/>
</dbReference>
<dbReference type="NCBIfam" id="TIGR04418">
    <property type="entry name" value="PriB_gamma"/>
    <property type="match status" value="1"/>
</dbReference>
<dbReference type="EMBL" id="FZOT01000002">
    <property type="protein sequence ID" value="SNS28729.1"/>
    <property type="molecule type" value="Genomic_DNA"/>
</dbReference>
<proteinExistence type="inferred from homology"/>
<keyword evidence="3" id="KW-1185">Reference proteome</keyword>
<protein>
    <recommendedName>
        <fullName evidence="1">Replication restart protein PriB</fullName>
    </recommendedName>
</protein>
<accession>A0A239D8V8</accession>